<comment type="caution">
    <text evidence="8">The sequence shown here is derived from an EMBL/GenBank/DDBJ whole genome shotgun (WGS) entry which is preliminary data.</text>
</comment>
<dbReference type="InterPro" id="IPR029028">
    <property type="entry name" value="Alpha/beta_knot_MTases"/>
</dbReference>
<dbReference type="Gene3D" id="3.40.1280.10">
    <property type="match status" value="1"/>
</dbReference>
<evidence type="ECO:0000256" key="5">
    <source>
        <dbReference type="ARBA" id="ARBA00022694"/>
    </source>
</evidence>
<reference evidence="8 9" key="1">
    <citation type="submission" date="2019-03" db="EMBL/GenBank/DDBJ databases">
        <title>Lake Tanganyika Metagenome-Assembled Genomes (MAGs).</title>
        <authorList>
            <person name="Tran P."/>
        </authorList>
    </citation>
    <scope>NUCLEOTIDE SEQUENCE [LARGE SCALE GENOMIC DNA]</scope>
    <source>
        <strain evidence="8">K_DeepCast_65m_m2_236</strain>
    </source>
</reference>
<evidence type="ECO:0000256" key="6">
    <source>
        <dbReference type="PIRSR" id="PIRSR029256-1"/>
    </source>
</evidence>
<dbReference type="PIRSF" id="PIRSF029256">
    <property type="entry name" value="SpoU_TrmH_prd"/>
    <property type="match status" value="1"/>
</dbReference>
<dbReference type="GO" id="GO:0002130">
    <property type="term" value="P:wobble position ribose methylation"/>
    <property type="evidence" value="ECO:0007669"/>
    <property type="project" value="TreeGrafter"/>
</dbReference>
<keyword evidence="1" id="KW-0963">Cytoplasm</keyword>
<accession>A0A938BK09</accession>
<evidence type="ECO:0000256" key="4">
    <source>
        <dbReference type="ARBA" id="ARBA00022691"/>
    </source>
</evidence>
<dbReference type="InterPro" id="IPR029026">
    <property type="entry name" value="tRNA_m1G_MTases_N"/>
</dbReference>
<evidence type="ECO:0000313" key="9">
    <source>
        <dbReference type="Proteomes" id="UP000703893"/>
    </source>
</evidence>
<keyword evidence="2" id="KW-0489">Methyltransferase</keyword>
<dbReference type="PANTHER" id="PTHR42971:SF1">
    <property type="entry name" value="TRNA (CYTIDINE(34)-2'-O)-METHYLTRANSFERASE"/>
    <property type="match status" value="1"/>
</dbReference>
<dbReference type="InterPro" id="IPR001537">
    <property type="entry name" value="SpoU_MeTrfase"/>
</dbReference>
<keyword evidence="5" id="KW-0819">tRNA processing</keyword>
<evidence type="ECO:0000313" key="8">
    <source>
        <dbReference type="EMBL" id="MBM3273726.1"/>
    </source>
</evidence>
<organism evidence="8 9">
    <name type="scientific">Candidatus Tanganyikabacteria bacterium</name>
    <dbReference type="NCBI Taxonomy" id="2961651"/>
    <lineage>
        <taxon>Bacteria</taxon>
        <taxon>Bacillati</taxon>
        <taxon>Candidatus Sericytochromatia</taxon>
        <taxon>Candidatus Tanganyikabacteria</taxon>
    </lineage>
</organism>
<dbReference type="Proteomes" id="UP000703893">
    <property type="component" value="Unassembled WGS sequence"/>
</dbReference>
<dbReference type="SUPFAM" id="SSF75217">
    <property type="entry name" value="alpha/beta knot"/>
    <property type="match status" value="1"/>
</dbReference>
<dbReference type="GO" id="GO:0003723">
    <property type="term" value="F:RNA binding"/>
    <property type="evidence" value="ECO:0007669"/>
    <property type="project" value="InterPro"/>
</dbReference>
<feature type="non-terminal residue" evidence="8">
    <location>
        <position position="130"/>
    </location>
</feature>
<evidence type="ECO:0000256" key="2">
    <source>
        <dbReference type="ARBA" id="ARBA00022603"/>
    </source>
</evidence>
<dbReference type="InterPro" id="IPR016914">
    <property type="entry name" value="TrmL"/>
</dbReference>
<keyword evidence="4 6" id="KW-0949">S-adenosyl-L-methionine</keyword>
<dbReference type="GO" id="GO:0008173">
    <property type="term" value="F:RNA methyltransferase activity"/>
    <property type="evidence" value="ECO:0007669"/>
    <property type="project" value="InterPro"/>
</dbReference>
<dbReference type="CDD" id="cd18094">
    <property type="entry name" value="SpoU-like_TrmL"/>
    <property type="match status" value="1"/>
</dbReference>
<dbReference type="EMBL" id="VGJX01000036">
    <property type="protein sequence ID" value="MBM3273726.1"/>
    <property type="molecule type" value="Genomic_DNA"/>
</dbReference>
<proteinExistence type="inferred from homology"/>
<evidence type="ECO:0000259" key="7">
    <source>
        <dbReference type="Pfam" id="PF00588"/>
    </source>
</evidence>
<evidence type="ECO:0000256" key="1">
    <source>
        <dbReference type="ARBA" id="ARBA00022490"/>
    </source>
</evidence>
<dbReference type="PANTHER" id="PTHR42971">
    <property type="entry name" value="TRNA (CYTIDINE(34)-2'-O)-METHYLTRANSFERASE"/>
    <property type="match status" value="1"/>
</dbReference>
<sequence length="130" mass="14684">MFNIVLWQPEIPPNTGNVARLCAALDLPLHLVGPLGFRISDREVKRAGLDYWEHVRLVHHANREAFEAAHPDPPAWYFSTRGTTAFWDVAFRPGDFLVFGSETKGLPADLLEARRDRLLRIPQGSAVRSL</sequence>
<dbReference type="HAMAP" id="MF_01885">
    <property type="entry name" value="tRNA_methyltr_TrmL"/>
    <property type="match status" value="1"/>
</dbReference>
<dbReference type="AlphaFoldDB" id="A0A938BK09"/>
<dbReference type="Pfam" id="PF00588">
    <property type="entry name" value="SpoU_methylase"/>
    <property type="match status" value="1"/>
</dbReference>
<name>A0A938BK09_9BACT</name>
<feature type="binding site" evidence="6">
    <location>
        <position position="129"/>
    </location>
    <ligand>
        <name>S-adenosyl-L-methionine</name>
        <dbReference type="ChEBI" id="CHEBI:59789"/>
    </ligand>
</feature>
<keyword evidence="3" id="KW-0808">Transferase</keyword>
<protein>
    <submittedName>
        <fullName evidence="8">tRNA (Cytidine(34)-2'-O)-methyltransferase</fullName>
    </submittedName>
</protein>
<feature type="binding site" evidence="6">
    <location>
        <position position="100"/>
    </location>
    <ligand>
        <name>S-adenosyl-L-methionine</name>
        <dbReference type="ChEBI" id="CHEBI:59789"/>
    </ligand>
</feature>
<gene>
    <name evidence="8" type="ORF">FJZ00_01130</name>
</gene>
<feature type="domain" description="tRNA/rRNA methyltransferase SpoU type" evidence="7">
    <location>
        <begin position="2"/>
        <end position="130"/>
    </location>
</feature>
<evidence type="ECO:0000256" key="3">
    <source>
        <dbReference type="ARBA" id="ARBA00022679"/>
    </source>
</evidence>
<feature type="binding site" evidence="6">
    <location>
        <position position="121"/>
    </location>
    <ligand>
        <name>S-adenosyl-L-methionine</name>
        <dbReference type="ChEBI" id="CHEBI:59789"/>
    </ligand>
</feature>